<proteinExistence type="predicted"/>
<evidence type="ECO:0000313" key="2">
    <source>
        <dbReference type="EMBL" id="CAI2367453.1"/>
    </source>
</evidence>
<gene>
    <name evidence="2" type="ORF">ECRASSUSDP1_LOCUS8738</name>
</gene>
<name>A0AAD1XD55_EUPCR</name>
<reference evidence="2" key="1">
    <citation type="submission" date="2023-07" db="EMBL/GenBank/DDBJ databases">
        <authorList>
            <consortium name="AG Swart"/>
            <person name="Singh M."/>
            <person name="Singh A."/>
            <person name="Seah K."/>
            <person name="Emmerich C."/>
        </authorList>
    </citation>
    <scope>NUCLEOTIDE SEQUENCE</scope>
    <source>
        <strain evidence="2">DP1</strain>
    </source>
</reference>
<dbReference type="EMBL" id="CAMPGE010008560">
    <property type="protein sequence ID" value="CAI2367453.1"/>
    <property type="molecule type" value="Genomic_DNA"/>
</dbReference>
<comment type="caution">
    <text evidence="2">The sequence shown here is derived from an EMBL/GenBank/DDBJ whole genome shotgun (WGS) entry which is preliminary data.</text>
</comment>
<accession>A0AAD1XD55</accession>
<dbReference type="AlphaFoldDB" id="A0AAD1XD55"/>
<feature type="region of interest" description="Disordered" evidence="1">
    <location>
        <begin position="1"/>
        <end position="21"/>
    </location>
</feature>
<protein>
    <submittedName>
        <fullName evidence="2">Uncharacterized protein</fullName>
    </submittedName>
</protein>
<feature type="compositionally biased region" description="Low complexity" evidence="1">
    <location>
        <begin position="1"/>
        <end position="15"/>
    </location>
</feature>
<dbReference type="Proteomes" id="UP001295684">
    <property type="component" value="Unassembled WGS sequence"/>
</dbReference>
<evidence type="ECO:0000256" key="1">
    <source>
        <dbReference type="SAM" id="MobiDB-lite"/>
    </source>
</evidence>
<organism evidence="2 3">
    <name type="scientific">Euplotes crassus</name>
    <dbReference type="NCBI Taxonomy" id="5936"/>
    <lineage>
        <taxon>Eukaryota</taxon>
        <taxon>Sar</taxon>
        <taxon>Alveolata</taxon>
        <taxon>Ciliophora</taxon>
        <taxon>Intramacronucleata</taxon>
        <taxon>Spirotrichea</taxon>
        <taxon>Hypotrichia</taxon>
        <taxon>Euplotida</taxon>
        <taxon>Euplotidae</taxon>
        <taxon>Moneuplotes</taxon>
    </lineage>
</organism>
<keyword evidence="3" id="KW-1185">Reference proteome</keyword>
<sequence>MNSSQSNNSCMNSQNRGSKTYLALQKYDPRKNRRDSSQLINFRKINNPPATTYQNNISAIYLEKYPALKTKKIALSNPLRCINLTDQQNNINFSVHNPQEIKSESVPVSRSLSFVSSRSETVQTLSTLDIPWSVPVAQSQFNSSPPSLSTEEFDAVTFDEEDVSQEEEAGKDLHVEDGKLTEEFWYEDDEEEILSGENEGEEDGFELSIEEQQAMKEVCEGENNRIDRCLWQMEGEKKETVLNDLDGCRIIVSQQYLLTQHLNNLEITKYKYLKFGEVKACLVEGTKYYTCLDTPTNT</sequence>
<evidence type="ECO:0000313" key="3">
    <source>
        <dbReference type="Proteomes" id="UP001295684"/>
    </source>
</evidence>